<dbReference type="Proteomes" id="UP001056778">
    <property type="component" value="Chromosome 7"/>
</dbReference>
<evidence type="ECO:0000313" key="1">
    <source>
        <dbReference type="EMBL" id="KAI4457826.1"/>
    </source>
</evidence>
<gene>
    <name evidence="1" type="ORF">MML48_7g00008522</name>
</gene>
<sequence length="376" mass="41702">MEPVIPGVTLPASELGYYSLTLIISSIVHEVGHAIAAVREDVHLSNVGVRLFFILPVAYVSLNTDDIQKLNSKKSLKIFCAGVWHNIVLSLGAYVIYLILPIIFSSLYNLNSGVIVTDIAKNSPLKGENGILLHDKIMQINDCVVTNSKKWYECLQKTKSNKLGFCVTADAVNVLDETSDVSHISNGEINCCAPGKFSSVCFEYIEHNDGIVEIPPHSCLPVRPVIEKSLKFCNVDVSCPEGLHCIKPLLNNSTHILKITCVHKDIIYMGHPYDLLTVHVSSYIPKYSFISSNAADTFERFIMYIALFSFGFAIINVIPCFFMDGQHIISALLNYVLTPRIGDEKVVATISLSVTLCGTFFLFCFMIYGVWTHLPL</sequence>
<keyword evidence="1" id="KW-0645">Protease</keyword>
<proteinExistence type="predicted"/>
<comment type="caution">
    <text evidence="1">The sequence shown here is derived from an EMBL/GenBank/DDBJ whole genome shotgun (WGS) entry which is preliminary data.</text>
</comment>
<keyword evidence="1" id="KW-0378">Hydrolase</keyword>
<keyword evidence="2" id="KW-1185">Reference proteome</keyword>
<protein>
    <submittedName>
        <fullName evidence="1">Protease m50 membrane-bound transcription factor site 2 protease</fullName>
    </submittedName>
</protein>
<evidence type="ECO:0000313" key="2">
    <source>
        <dbReference type="Proteomes" id="UP001056778"/>
    </source>
</evidence>
<reference evidence="1" key="1">
    <citation type="submission" date="2022-04" db="EMBL/GenBank/DDBJ databases">
        <title>Chromosome-scale genome assembly of Holotrichia oblita Faldermann.</title>
        <authorList>
            <person name="Rongchong L."/>
        </authorList>
    </citation>
    <scope>NUCLEOTIDE SEQUENCE</scope>
    <source>
        <strain evidence="1">81SQS9</strain>
    </source>
</reference>
<dbReference type="EMBL" id="CM043021">
    <property type="protein sequence ID" value="KAI4457826.1"/>
    <property type="molecule type" value="Genomic_DNA"/>
</dbReference>
<organism evidence="1 2">
    <name type="scientific">Holotrichia oblita</name>
    <name type="common">Chafer beetle</name>
    <dbReference type="NCBI Taxonomy" id="644536"/>
    <lineage>
        <taxon>Eukaryota</taxon>
        <taxon>Metazoa</taxon>
        <taxon>Ecdysozoa</taxon>
        <taxon>Arthropoda</taxon>
        <taxon>Hexapoda</taxon>
        <taxon>Insecta</taxon>
        <taxon>Pterygota</taxon>
        <taxon>Neoptera</taxon>
        <taxon>Endopterygota</taxon>
        <taxon>Coleoptera</taxon>
        <taxon>Polyphaga</taxon>
        <taxon>Scarabaeiformia</taxon>
        <taxon>Scarabaeidae</taxon>
        <taxon>Melolonthinae</taxon>
        <taxon>Holotrichia</taxon>
    </lineage>
</organism>
<name>A0ACB9SRM0_HOLOL</name>
<accession>A0ACB9SRM0</accession>